<dbReference type="PANTHER" id="PTHR24637">
    <property type="entry name" value="COLLAGEN"/>
    <property type="match status" value="1"/>
</dbReference>
<dbReference type="GeneTree" id="ENSGT01080000259017"/>
<proteinExistence type="predicted"/>
<keyword evidence="3" id="KW-1185">Reference proteome</keyword>
<feature type="region of interest" description="Disordered" evidence="1">
    <location>
        <begin position="13"/>
        <end position="137"/>
    </location>
</feature>
<evidence type="ECO:0000313" key="2">
    <source>
        <dbReference type="Ensembl" id="ENSOTSP00005132119.1"/>
    </source>
</evidence>
<reference evidence="2" key="3">
    <citation type="submission" date="2025-09" db="UniProtKB">
        <authorList>
            <consortium name="Ensembl"/>
        </authorList>
    </citation>
    <scope>IDENTIFICATION</scope>
</reference>
<sequence length="219" mass="21931">MGKISCIFLLYGPAGAPGRPGPAGAPGRPGPAGAPGRPGPAGAPGRPGPTGAPGRPGPAGAPGRPGPAGAPDRQGPAGAPGRPGPVGAPGRPGPVGAPGRPGHAGAPALSEPFPHHSTAAGPAGLLGTPDNPVSDRERKGKKCMCIAVRGQLSEYFSLPHLAVCSALLSPWPHKHTSTHTMIPHSRAHSQSIRRTAGRHIHDHFQPLLVPEYLCENVVD</sequence>
<evidence type="ECO:0000313" key="3">
    <source>
        <dbReference type="Proteomes" id="UP000694402"/>
    </source>
</evidence>
<protein>
    <submittedName>
        <fullName evidence="2">Uncharacterized protein</fullName>
    </submittedName>
</protein>
<dbReference type="PANTHER" id="PTHR24637:SF421">
    <property type="entry name" value="CUTICLE COLLAGEN DPY-2"/>
    <property type="match status" value="1"/>
</dbReference>
<dbReference type="Pfam" id="PF01391">
    <property type="entry name" value="Collagen"/>
    <property type="match status" value="1"/>
</dbReference>
<name>A0AAZ3QW38_ONCTS</name>
<dbReference type="Ensembl" id="ENSOTST00005151364.1">
    <property type="protein sequence ID" value="ENSOTSP00005132119.1"/>
    <property type="gene ID" value="ENSOTSG00005050352.1"/>
</dbReference>
<feature type="compositionally biased region" description="Low complexity" evidence="1">
    <location>
        <begin position="67"/>
        <end position="80"/>
    </location>
</feature>
<organism evidence="2 3">
    <name type="scientific">Oncorhynchus tshawytscha</name>
    <name type="common">Chinook salmon</name>
    <name type="synonym">Salmo tshawytscha</name>
    <dbReference type="NCBI Taxonomy" id="74940"/>
    <lineage>
        <taxon>Eukaryota</taxon>
        <taxon>Metazoa</taxon>
        <taxon>Chordata</taxon>
        <taxon>Craniata</taxon>
        <taxon>Vertebrata</taxon>
        <taxon>Euteleostomi</taxon>
        <taxon>Actinopterygii</taxon>
        <taxon>Neopterygii</taxon>
        <taxon>Teleostei</taxon>
        <taxon>Protacanthopterygii</taxon>
        <taxon>Salmoniformes</taxon>
        <taxon>Salmonidae</taxon>
        <taxon>Salmoninae</taxon>
        <taxon>Oncorhynchus</taxon>
    </lineage>
</organism>
<accession>A0AAZ3QW38</accession>
<reference evidence="2" key="2">
    <citation type="submission" date="2025-08" db="UniProtKB">
        <authorList>
            <consortium name="Ensembl"/>
        </authorList>
    </citation>
    <scope>IDENTIFICATION</scope>
</reference>
<dbReference type="AlphaFoldDB" id="A0AAZ3QW38"/>
<evidence type="ECO:0000256" key="1">
    <source>
        <dbReference type="SAM" id="MobiDB-lite"/>
    </source>
</evidence>
<reference evidence="3" key="1">
    <citation type="journal article" date="2018" name="PLoS ONE">
        <title>Chinook salmon (Oncorhynchus tshawytscha) genome and transcriptome.</title>
        <authorList>
            <person name="Christensen K.A."/>
            <person name="Leong J.S."/>
            <person name="Sakhrani D."/>
            <person name="Biagi C.A."/>
            <person name="Minkley D.R."/>
            <person name="Withler R.E."/>
            <person name="Rondeau E.B."/>
            <person name="Koop B.F."/>
            <person name="Devlin R.H."/>
        </authorList>
    </citation>
    <scope>NUCLEOTIDE SEQUENCE [LARGE SCALE GENOMIC DNA]</scope>
</reference>
<dbReference type="InterPro" id="IPR008160">
    <property type="entry name" value="Collagen"/>
</dbReference>
<dbReference type="Proteomes" id="UP000694402">
    <property type="component" value="Unassembled WGS sequence"/>
</dbReference>
<feature type="compositionally biased region" description="Low complexity" evidence="1">
    <location>
        <begin position="97"/>
        <end position="108"/>
    </location>
</feature>